<keyword evidence="2" id="KW-1185">Reference proteome</keyword>
<organism evidence="1 2">
    <name type="scientific">Suillus luteus UH-Slu-Lm8-n1</name>
    <dbReference type="NCBI Taxonomy" id="930992"/>
    <lineage>
        <taxon>Eukaryota</taxon>
        <taxon>Fungi</taxon>
        <taxon>Dikarya</taxon>
        <taxon>Basidiomycota</taxon>
        <taxon>Agaricomycotina</taxon>
        <taxon>Agaricomycetes</taxon>
        <taxon>Agaricomycetidae</taxon>
        <taxon>Boletales</taxon>
        <taxon>Suillineae</taxon>
        <taxon>Suillaceae</taxon>
        <taxon>Suillus</taxon>
    </lineage>
</organism>
<sequence>MNVENFNTGHCHFLKIVHARETWWRSTSPTQVTICDDLVPITAKPVHRLDKDHLQHNHLSHRLGSLAHRQPVPLQSCTPLYLAPTVYSVHRELSLRDRLAPDPKMAQLYSQIIGFPPD</sequence>
<reference evidence="1 2" key="1">
    <citation type="submission" date="2014-04" db="EMBL/GenBank/DDBJ databases">
        <authorList>
            <consortium name="DOE Joint Genome Institute"/>
            <person name="Kuo A."/>
            <person name="Ruytinx J."/>
            <person name="Rineau F."/>
            <person name="Colpaert J."/>
            <person name="Kohler A."/>
            <person name="Nagy L.G."/>
            <person name="Floudas D."/>
            <person name="Copeland A."/>
            <person name="Barry K.W."/>
            <person name="Cichocki N."/>
            <person name="Veneault-Fourrey C."/>
            <person name="LaButti K."/>
            <person name="Lindquist E.A."/>
            <person name="Lipzen A."/>
            <person name="Lundell T."/>
            <person name="Morin E."/>
            <person name="Murat C."/>
            <person name="Sun H."/>
            <person name="Tunlid A."/>
            <person name="Henrissat B."/>
            <person name="Grigoriev I.V."/>
            <person name="Hibbett D.S."/>
            <person name="Martin F."/>
            <person name="Nordberg H.P."/>
            <person name="Cantor M.N."/>
            <person name="Hua S.X."/>
        </authorList>
    </citation>
    <scope>NUCLEOTIDE SEQUENCE [LARGE SCALE GENOMIC DNA]</scope>
    <source>
        <strain evidence="1 2">UH-Slu-Lm8-n1</strain>
    </source>
</reference>
<protein>
    <submittedName>
        <fullName evidence="1">Uncharacterized protein</fullName>
    </submittedName>
</protein>
<dbReference type="InParanoid" id="A0A0C9ZYI1"/>
<dbReference type="HOGENOM" id="CLU_2074700_0_0_1"/>
<evidence type="ECO:0000313" key="1">
    <source>
        <dbReference type="EMBL" id="KIK42790.1"/>
    </source>
</evidence>
<accession>A0A0C9ZYI1</accession>
<proteinExistence type="predicted"/>
<dbReference type="EMBL" id="KN835229">
    <property type="protein sequence ID" value="KIK42790.1"/>
    <property type="molecule type" value="Genomic_DNA"/>
</dbReference>
<dbReference type="AlphaFoldDB" id="A0A0C9ZYI1"/>
<name>A0A0C9ZYI1_9AGAM</name>
<gene>
    <name evidence="1" type="ORF">CY34DRAFT_752992</name>
</gene>
<evidence type="ECO:0000313" key="2">
    <source>
        <dbReference type="Proteomes" id="UP000054485"/>
    </source>
</evidence>
<dbReference type="Proteomes" id="UP000054485">
    <property type="component" value="Unassembled WGS sequence"/>
</dbReference>
<reference evidence="2" key="2">
    <citation type="submission" date="2015-01" db="EMBL/GenBank/DDBJ databases">
        <title>Evolutionary Origins and Diversification of the Mycorrhizal Mutualists.</title>
        <authorList>
            <consortium name="DOE Joint Genome Institute"/>
            <consortium name="Mycorrhizal Genomics Consortium"/>
            <person name="Kohler A."/>
            <person name="Kuo A."/>
            <person name="Nagy L.G."/>
            <person name="Floudas D."/>
            <person name="Copeland A."/>
            <person name="Barry K.W."/>
            <person name="Cichocki N."/>
            <person name="Veneault-Fourrey C."/>
            <person name="LaButti K."/>
            <person name="Lindquist E.A."/>
            <person name="Lipzen A."/>
            <person name="Lundell T."/>
            <person name="Morin E."/>
            <person name="Murat C."/>
            <person name="Riley R."/>
            <person name="Ohm R."/>
            <person name="Sun H."/>
            <person name="Tunlid A."/>
            <person name="Henrissat B."/>
            <person name="Grigoriev I.V."/>
            <person name="Hibbett D.S."/>
            <person name="Martin F."/>
        </authorList>
    </citation>
    <scope>NUCLEOTIDE SEQUENCE [LARGE SCALE GENOMIC DNA]</scope>
    <source>
        <strain evidence="2">UH-Slu-Lm8-n1</strain>
    </source>
</reference>